<gene>
    <name evidence="3" type="ORF">GKZ57_06410</name>
</gene>
<keyword evidence="1" id="KW-0472">Membrane</keyword>
<evidence type="ECO:0000313" key="3">
    <source>
        <dbReference type="EMBL" id="MTD60912.1"/>
    </source>
</evidence>
<dbReference type="PANTHER" id="PTHR46663">
    <property type="entry name" value="DIGUANYLATE CYCLASE DGCT-RELATED"/>
    <property type="match status" value="1"/>
</dbReference>
<dbReference type="SUPFAM" id="SSF55073">
    <property type="entry name" value="Nucleotide cyclase"/>
    <property type="match status" value="1"/>
</dbReference>
<protein>
    <submittedName>
        <fullName evidence="3">Diguanylate cyclase</fullName>
    </submittedName>
</protein>
<dbReference type="InterPro" id="IPR000160">
    <property type="entry name" value="GGDEF_dom"/>
</dbReference>
<reference evidence="3 4" key="1">
    <citation type="submission" date="2019-11" db="EMBL/GenBank/DDBJ databases">
        <title>Draft genome sequence of Blautia luti DSM 14534T, isolated from human stool.</title>
        <authorList>
            <person name="Ortiz R."/>
            <person name="Melis-Arcos F."/>
            <person name="Covarrubias P."/>
            <person name="Cardenas J.P."/>
            <person name="Perez-Donoso J."/>
            <person name="Almonacid D."/>
        </authorList>
    </citation>
    <scope>NUCLEOTIDE SEQUENCE [LARGE SCALE GENOMIC DNA]</scope>
    <source>
        <strain evidence="3 4">DSM 14534</strain>
    </source>
</reference>
<dbReference type="InterPro" id="IPR029787">
    <property type="entry name" value="Nucleotide_cyclase"/>
</dbReference>
<proteinExistence type="predicted"/>
<dbReference type="Proteomes" id="UP000437824">
    <property type="component" value="Unassembled WGS sequence"/>
</dbReference>
<dbReference type="AlphaFoldDB" id="A0A844GIC8"/>
<dbReference type="CDD" id="cd01949">
    <property type="entry name" value="GGDEF"/>
    <property type="match status" value="1"/>
</dbReference>
<feature type="domain" description="GGDEF" evidence="2">
    <location>
        <begin position="474"/>
        <end position="604"/>
    </location>
</feature>
<dbReference type="InterPro" id="IPR043128">
    <property type="entry name" value="Rev_trsase/Diguanyl_cyclase"/>
</dbReference>
<sequence>MIKVKGTRNKKFQKRILILTGIVALLFTAWSLLNFNGMLKKTEKNKKYDNVTEWTEQNARLIEYKTARYYEILESAAARIKDMSLDSEETQRFLGRTYSKKETHFVYMRILNKGGKAPGMKKDYSEMSYFKTSMSGNKAISKNGTTYKSGVVLSVPIYNDAHQIEGILCGILSSTRLNIFDDIAKEKEKRNQFVLDEDGNYLLKQDVRNTTGTNFFEDMGKRNLSLLLPTIQLRIRSGVTVPFEIYGDNDDGMVAVIAPVRDIHLYTVTTIRETEIARESAVYQKHVIKLTAKLIGMMVLVLLVYLYFQREDKRYIRRLNNRLMLNEETYRITARNSDTCVFTYDVETELIQFLNDKYKDIGLDQEQLSIPILLKNISKVSPQSCADIRNILETIENKEVTCQKKISVWSKGRMRYLQIFTTNIFDDSGAVSRMVGSIEDITDSETDPMTGAIMRAAGTERIEQILKSDPEAGSVHAFMIADLDNFKNLNDRLGHMWGDHALHDVVKIIRDNCRAQDVICRLGGDEFVVFFRDIPLDVLQERVKLLSEQLHITYENEGETVTISVSMGIALTEKGKVTFQELYKRADKGLYEVKRTKKGTWHIV</sequence>
<feature type="transmembrane region" description="Helical" evidence="1">
    <location>
        <begin position="290"/>
        <end position="308"/>
    </location>
</feature>
<keyword evidence="1" id="KW-0812">Transmembrane</keyword>
<accession>A0A844GIC8</accession>
<dbReference type="EMBL" id="WMBC01000004">
    <property type="protein sequence ID" value="MTD60912.1"/>
    <property type="molecule type" value="Genomic_DNA"/>
</dbReference>
<evidence type="ECO:0000259" key="2">
    <source>
        <dbReference type="PROSITE" id="PS50887"/>
    </source>
</evidence>
<keyword evidence="1" id="KW-1133">Transmembrane helix</keyword>
<dbReference type="InterPro" id="IPR052163">
    <property type="entry name" value="DGC-Regulatory_Protein"/>
</dbReference>
<evidence type="ECO:0000313" key="4">
    <source>
        <dbReference type="Proteomes" id="UP000437824"/>
    </source>
</evidence>
<dbReference type="Gene3D" id="3.30.70.270">
    <property type="match status" value="1"/>
</dbReference>
<dbReference type="PROSITE" id="PS50887">
    <property type="entry name" value="GGDEF"/>
    <property type="match status" value="1"/>
</dbReference>
<dbReference type="PANTHER" id="PTHR46663:SF4">
    <property type="entry name" value="DIGUANYLATE CYCLASE DGCT-RELATED"/>
    <property type="match status" value="1"/>
</dbReference>
<dbReference type="Pfam" id="PF00990">
    <property type="entry name" value="GGDEF"/>
    <property type="match status" value="1"/>
</dbReference>
<name>A0A844GIC8_9FIRM</name>
<dbReference type="RefSeq" id="WP_154780080.1">
    <property type="nucleotide sequence ID" value="NZ_WMBC01000004.1"/>
</dbReference>
<organism evidence="3 4">
    <name type="scientific">Blautia luti DSM 14534 = JCM 17040</name>
    <dbReference type="NCBI Taxonomy" id="649762"/>
    <lineage>
        <taxon>Bacteria</taxon>
        <taxon>Bacillati</taxon>
        <taxon>Bacillota</taxon>
        <taxon>Clostridia</taxon>
        <taxon>Lachnospirales</taxon>
        <taxon>Lachnospiraceae</taxon>
        <taxon>Blautia</taxon>
    </lineage>
</organism>
<dbReference type="NCBIfam" id="TIGR00254">
    <property type="entry name" value="GGDEF"/>
    <property type="match status" value="1"/>
</dbReference>
<evidence type="ECO:0000256" key="1">
    <source>
        <dbReference type="SAM" id="Phobius"/>
    </source>
</evidence>
<dbReference type="Gene3D" id="3.30.450.20">
    <property type="entry name" value="PAS domain"/>
    <property type="match status" value="2"/>
</dbReference>
<comment type="caution">
    <text evidence="3">The sequence shown here is derived from an EMBL/GenBank/DDBJ whole genome shotgun (WGS) entry which is preliminary data.</text>
</comment>
<dbReference type="SMART" id="SM00267">
    <property type="entry name" value="GGDEF"/>
    <property type="match status" value="1"/>
</dbReference>